<comment type="caution">
    <text evidence="3">The sequence shown here is derived from an EMBL/GenBank/DDBJ whole genome shotgun (WGS) entry which is preliminary data.</text>
</comment>
<dbReference type="GO" id="GO:0005737">
    <property type="term" value="C:cytoplasm"/>
    <property type="evidence" value="ECO:0007669"/>
    <property type="project" value="TreeGrafter"/>
</dbReference>
<organism evidence="3 4">
    <name type="scientific">Friedmanniomyces endolithicus</name>
    <dbReference type="NCBI Taxonomy" id="329885"/>
    <lineage>
        <taxon>Eukaryota</taxon>
        <taxon>Fungi</taxon>
        <taxon>Dikarya</taxon>
        <taxon>Ascomycota</taxon>
        <taxon>Pezizomycotina</taxon>
        <taxon>Dothideomycetes</taxon>
        <taxon>Dothideomycetidae</taxon>
        <taxon>Mycosphaerellales</taxon>
        <taxon>Teratosphaeriaceae</taxon>
        <taxon>Friedmanniomyces</taxon>
    </lineage>
</organism>
<gene>
    <name evidence="3" type="ORF">LTR91_026101</name>
</gene>
<dbReference type="GO" id="GO:0031072">
    <property type="term" value="F:heat shock protein binding"/>
    <property type="evidence" value="ECO:0007669"/>
    <property type="project" value="TreeGrafter"/>
</dbReference>
<protein>
    <recommendedName>
        <fullName evidence="2">J domain-containing protein</fullName>
    </recommendedName>
</protein>
<evidence type="ECO:0000259" key="2">
    <source>
        <dbReference type="PROSITE" id="PS50076"/>
    </source>
</evidence>
<reference evidence="3" key="1">
    <citation type="submission" date="2023-06" db="EMBL/GenBank/DDBJ databases">
        <title>Black Yeasts Isolated from many extreme environments.</title>
        <authorList>
            <person name="Coleine C."/>
            <person name="Stajich J.E."/>
            <person name="Selbmann L."/>
        </authorList>
    </citation>
    <scope>NUCLEOTIDE SEQUENCE</scope>
    <source>
        <strain evidence="3">CCFEE 5200</strain>
    </source>
</reference>
<evidence type="ECO:0000313" key="4">
    <source>
        <dbReference type="Proteomes" id="UP001175353"/>
    </source>
</evidence>
<dbReference type="Proteomes" id="UP001175353">
    <property type="component" value="Unassembled WGS sequence"/>
</dbReference>
<accession>A0AAN6JVC2</accession>
<dbReference type="PRINTS" id="PR00625">
    <property type="entry name" value="JDOMAIN"/>
</dbReference>
<dbReference type="Gene3D" id="1.10.287.110">
    <property type="entry name" value="DnaJ domain"/>
    <property type="match status" value="1"/>
</dbReference>
<proteinExistence type="predicted"/>
<keyword evidence="4" id="KW-1185">Reference proteome</keyword>
<evidence type="ECO:0000256" key="1">
    <source>
        <dbReference type="SAM" id="MobiDB-lite"/>
    </source>
</evidence>
<dbReference type="AlphaFoldDB" id="A0AAN6JVC2"/>
<dbReference type="SMART" id="SM00271">
    <property type="entry name" value="DnaJ"/>
    <property type="match status" value="1"/>
</dbReference>
<dbReference type="CDD" id="cd06257">
    <property type="entry name" value="DnaJ"/>
    <property type="match status" value="1"/>
</dbReference>
<dbReference type="PANTHER" id="PTHR44144:SF1">
    <property type="entry name" value="DNAJ HOMOLOG SUBFAMILY C MEMBER 9"/>
    <property type="match status" value="1"/>
</dbReference>
<feature type="domain" description="J" evidence="2">
    <location>
        <begin position="6"/>
        <end position="75"/>
    </location>
</feature>
<dbReference type="SUPFAM" id="SSF46565">
    <property type="entry name" value="Chaperone J-domain"/>
    <property type="match status" value="1"/>
</dbReference>
<dbReference type="InterPro" id="IPR036869">
    <property type="entry name" value="J_dom_sf"/>
</dbReference>
<feature type="region of interest" description="Disordered" evidence="1">
    <location>
        <begin position="196"/>
        <end position="229"/>
    </location>
</feature>
<evidence type="ECO:0000313" key="3">
    <source>
        <dbReference type="EMBL" id="KAK0949867.1"/>
    </source>
</evidence>
<dbReference type="PROSITE" id="PS50076">
    <property type="entry name" value="DNAJ_2"/>
    <property type="match status" value="1"/>
</dbReference>
<feature type="compositionally biased region" description="Basic and acidic residues" evidence="1">
    <location>
        <begin position="210"/>
        <end position="229"/>
    </location>
</feature>
<dbReference type="InterPro" id="IPR001623">
    <property type="entry name" value="DnaJ_domain"/>
</dbReference>
<dbReference type="EMBL" id="JAUJLE010000975">
    <property type="protein sequence ID" value="KAK0949867.1"/>
    <property type="molecule type" value="Genomic_DNA"/>
</dbReference>
<dbReference type="GO" id="GO:0005634">
    <property type="term" value="C:nucleus"/>
    <property type="evidence" value="ECO:0007669"/>
    <property type="project" value="TreeGrafter"/>
</dbReference>
<dbReference type="InterPro" id="IPR052594">
    <property type="entry name" value="J_domain-containing_protein"/>
</dbReference>
<dbReference type="PANTHER" id="PTHR44144">
    <property type="entry name" value="DNAJ HOMOLOG SUBFAMILY C MEMBER 9"/>
    <property type="match status" value="1"/>
</dbReference>
<sequence length="229" mass="25543">MAQDDVLYQCLGADSNDSQEDIRTAYRKAALIRHPDKAPKDPASQDLAKKHFIELAEAYRILRDPSERQRYHEVGYVSAMAKFHGASGNTKMDEAMREFDNLVVSAILAVARQHFGSVHESRLKAWGGFDSVNGSAADLSPIIDGQYQDREGTLRPIPSGGAVVKPPKTIEMLHLGYTDTFIQLLKSGSPTDLTKKLQQHGAQYQSPWEQYDKDHADQPSLGKFDRTID</sequence>
<name>A0AAN6JVC2_9PEZI</name>
<dbReference type="Pfam" id="PF00226">
    <property type="entry name" value="DnaJ"/>
    <property type="match status" value="1"/>
</dbReference>